<name>A0A3A3GCH7_9BURK</name>
<dbReference type="OrthoDB" id="6198274at2"/>
<keyword evidence="2" id="KW-1185">Reference proteome</keyword>
<organism evidence="1 2">
    <name type="scientific">Noviherbaspirillum sedimenti</name>
    <dbReference type="NCBI Taxonomy" id="2320865"/>
    <lineage>
        <taxon>Bacteria</taxon>
        <taxon>Pseudomonadati</taxon>
        <taxon>Pseudomonadota</taxon>
        <taxon>Betaproteobacteria</taxon>
        <taxon>Burkholderiales</taxon>
        <taxon>Oxalobacteraceae</taxon>
        <taxon>Noviherbaspirillum</taxon>
    </lineage>
</organism>
<evidence type="ECO:0000313" key="2">
    <source>
        <dbReference type="Proteomes" id="UP000266327"/>
    </source>
</evidence>
<comment type="caution">
    <text evidence="1">The sequence shown here is derived from an EMBL/GenBank/DDBJ whole genome shotgun (WGS) entry which is preliminary data.</text>
</comment>
<sequence length="115" mass="12848">MGVSLEKMDFALNLLFICFQAMKETGLTWPLITEAEQDKQMARYVAAVRFGEDLRPAQSARAMMQYLNAHPERPLLAYVTAELATWLASIAPDESDKYVMLVRIPANVTAHSGLS</sequence>
<dbReference type="EMBL" id="QYUQ01000002">
    <property type="protein sequence ID" value="RJG04362.1"/>
    <property type="molecule type" value="Genomic_DNA"/>
</dbReference>
<reference evidence="2" key="1">
    <citation type="submission" date="2018-09" db="EMBL/GenBank/DDBJ databases">
        <authorList>
            <person name="Zhu H."/>
        </authorList>
    </citation>
    <scope>NUCLEOTIDE SEQUENCE [LARGE SCALE GENOMIC DNA]</scope>
    <source>
        <strain evidence="2">K1S02-23</strain>
    </source>
</reference>
<evidence type="ECO:0000313" key="1">
    <source>
        <dbReference type="EMBL" id="RJG04362.1"/>
    </source>
</evidence>
<dbReference type="Proteomes" id="UP000266327">
    <property type="component" value="Unassembled WGS sequence"/>
</dbReference>
<gene>
    <name evidence="1" type="ORF">D3878_11025</name>
</gene>
<protein>
    <submittedName>
        <fullName evidence="1">Uncharacterized protein</fullName>
    </submittedName>
</protein>
<dbReference type="AlphaFoldDB" id="A0A3A3GCH7"/>
<accession>A0A3A3GCH7</accession>
<proteinExistence type="predicted"/>